<reference evidence="1 2" key="1">
    <citation type="submission" date="2019-03" db="EMBL/GenBank/DDBJ databases">
        <authorList>
            <person name="Sebastian G."/>
            <person name="Baumann P."/>
            <person name="Ruckert C."/>
            <person name="Kalinowski J."/>
            <person name="Nebel B."/>
            <person name="Takors R."/>
            <person name="Blombach B."/>
        </authorList>
    </citation>
    <scope>NUCLEOTIDE SEQUENCE [LARGE SCALE GENOMIC DNA]</scope>
    <source>
        <strain evidence="1 2">DSM 1084</strain>
    </source>
</reference>
<keyword evidence="2" id="KW-1185">Reference proteome</keyword>
<gene>
    <name evidence="1" type="ORF">HPF_05485</name>
</gene>
<accession>A0A4P6WXN5</accession>
<dbReference type="Proteomes" id="UP000293912">
    <property type="component" value="Chromosome"/>
</dbReference>
<protein>
    <recommendedName>
        <fullName evidence="3">DUF2894 domain-containing protein</fullName>
    </recommendedName>
</protein>
<dbReference type="Pfam" id="PF11445">
    <property type="entry name" value="DUF2894"/>
    <property type="match status" value="1"/>
</dbReference>
<dbReference type="AlphaFoldDB" id="A0A4P6WXN5"/>
<evidence type="ECO:0000313" key="1">
    <source>
        <dbReference type="EMBL" id="QBM27125.1"/>
    </source>
</evidence>
<sequence>MKPATARPSPLAELNAHIERASAAARDGVAGGGGPWPELRSAQRFRETWERIGAEVQVQRALDRAPPNAGPLNPQRLMLETLARMGELSPHYLRRFLTHTETLLWLEQAHGVLRQPAAGKAVKARRQKM</sequence>
<name>A0A4P6WXN5_HYDPS</name>
<evidence type="ECO:0000313" key="2">
    <source>
        <dbReference type="Proteomes" id="UP000293912"/>
    </source>
</evidence>
<dbReference type="EMBL" id="CP037867">
    <property type="protein sequence ID" value="QBM27125.1"/>
    <property type="molecule type" value="Genomic_DNA"/>
</dbReference>
<organism evidence="1 2">
    <name type="scientific">Hydrogenophaga pseudoflava</name>
    <name type="common">Pseudomonas carboxydoflava</name>
    <dbReference type="NCBI Taxonomy" id="47421"/>
    <lineage>
        <taxon>Bacteria</taxon>
        <taxon>Pseudomonadati</taxon>
        <taxon>Pseudomonadota</taxon>
        <taxon>Betaproteobacteria</taxon>
        <taxon>Burkholderiales</taxon>
        <taxon>Comamonadaceae</taxon>
        <taxon>Hydrogenophaga</taxon>
    </lineage>
</organism>
<dbReference type="InterPro" id="IPR021549">
    <property type="entry name" value="DUF2894"/>
</dbReference>
<dbReference type="RefSeq" id="WP_079364614.1">
    <property type="nucleotide sequence ID" value="NZ_CP037867.1"/>
</dbReference>
<evidence type="ECO:0008006" key="3">
    <source>
        <dbReference type="Google" id="ProtNLM"/>
    </source>
</evidence>
<dbReference type="KEGG" id="hpse:HPF_05485"/>
<proteinExistence type="predicted"/>